<dbReference type="AlphaFoldDB" id="A0A1Y2BSR2"/>
<proteinExistence type="predicted"/>
<evidence type="ECO:0008006" key="3">
    <source>
        <dbReference type="Google" id="ProtNLM"/>
    </source>
</evidence>
<dbReference type="InterPro" id="IPR032675">
    <property type="entry name" value="LRR_dom_sf"/>
</dbReference>
<reference evidence="1 2" key="1">
    <citation type="submission" date="2016-07" db="EMBL/GenBank/DDBJ databases">
        <title>Pervasive Adenine N6-methylation of Active Genes in Fungi.</title>
        <authorList>
            <consortium name="DOE Joint Genome Institute"/>
            <person name="Mondo S.J."/>
            <person name="Dannebaum R.O."/>
            <person name="Kuo R.C."/>
            <person name="Labutti K."/>
            <person name="Haridas S."/>
            <person name="Kuo A."/>
            <person name="Salamov A."/>
            <person name="Ahrendt S.R."/>
            <person name="Lipzen A."/>
            <person name="Sullivan W."/>
            <person name="Andreopoulos W.B."/>
            <person name="Clum A."/>
            <person name="Lindquist E."/>
            <person name="Daum C."/>
            <person name="Ramamoorthy G.K."/>
            <person name="Gryganskyi A."/>
            <person name="Culley D."/>
            <person name="Magnuson J.K."/>
            <person name="James T.Y."/>
            <person name="O'Malley M.A."/>
            <person name="Stajich J.E."/>
            <person name="Spatafora J.W."/>
            <person name="Visel A."/>
            <person name="Grigoriev I.V."/>
        </authorList>
    </citation>
    <scope>NUCLEOTIDE SEQUENCE [LARGE SCALE GENOMIC DNA]</scope>
    <source>
        <strain evidence="1 2">JEL800</strain>
    </source>
</reference>
<comment type="caution">
    <text evidence="1">The sequence shown here is derived from an EMBL/GenBank/DDBJ whole genome shotgun (WGS) entry which is preliminary data.</text>
</comment>
<name>A0A1Y2BSR2_9FUNG</name>
<dbReference type="OrthoDB" id="433501at2759"/>
<accession>A0A1Y2BSR2</accession>
<gene>
    <name evidence="1" type="ORF">BCR33DRAFT_445943</name>
</gene>
<dbReference type="Proteomes" id="UP000193642">
    <property type="component" value="Unassembled WGS sequence"/>
</dbReference>
<dbReference type="EMBL" id="MCGO01000048">
    <property type="protein sequence ID" value="ORY37791.1"/>
    <property type="molecule type" value="Genomic_DNA"/>
</dbReference>
<organism evidence="1 2">
    <name type="scientific">Rhizoclosmatium globosum</name>
    <dbReference type="NCBI Taxonomy" id="329046"/>
    <lineage>
        <taxon>Eukaryota</taxon>
        <taxon>Fungi</taxon>
        <taxon>Fungi incertae sedis</taxon>
        <taxon>Chytridiomycota</taxon>
        <taxon>Chytridiomycota incertae sedis</taxon>
        <taxon>Chytridiomycetes</taxon>
        <taxon>Chytridiales</taxon>
        <taxon>Chytriomycetaceae</taxon>
        <taxon>Rhizoclosmatium</taxon>
    </lineage>
</organism>
<keyword evidence="2" id="KW-1185">Reference proteome</keyword>
<evidence type="ECO:0000313" key="2">
    <source>
        <dbReference type="Proteomes" id="UP000193642"/>
    </source>
</evidence>
<protein>
    <recommendedName>
        <fullName evidence="3">L domain-like protein</fullName>
    </recommendedName>
</protein>
<evidence type="ECO:0000313" key="1">
    <source>
        <dbReference type="EMBL" id="ORY37791.1"/>
    </source>
</evidence>
<dbReference type="Gene3D" id="3.80.10.10">
    <property type="entry name" value="Ribonuclease Inhibitor"/>
    <property type="match status" value="1"/>
</dbReference>
<dbReference type="SUPFAM" id="SSF52058">
    <property type="entry name" value="L domain-like"/>
    <property type="match status" value="1"/>
</dbReference>
<sequence>MEVRVLLILADAFAEHMSGTDFLRLLSTSRLTAFSTLRLAVLRRIVVVVPPSVAQADVGSELVKERFSSDAATSMATLKLSLNLESASNYRTAKHVRDAELIANVFPNVVSIEAKCINFDLAHWSTPRTMVTHLDIGGSYFVHSELGSVLPIPFLFPHLTSLNIAETYVRELDPLATMHTLTHLNVSGTPIKSLVPLLGLKNLESLDISSTR</sequence>